<evidence type="ECO:0000256" key="9">
    <source>
        <dbReference type="PIRNR" id="PIRNR006250"/>
    </source>
</evidence>
<evidence type="ECO:0000256" key="2">
    <source>
        <dbReference type="ARBA" id="ARBA00004893"/>
    </source>
</evidence>
<dbReference type="GO" id="GO:0005737">
    <property type="term" value="C:cytoplasm"/>
    <property type="evidence" value="ECO:0007669"/>
    <property type="project" value="TreeGrafter"/>
</dbReference>
<dbReference type="PANTHER" id="PTHR32179:SF3">
    <property type="entry name" value="NICOTINATE-NUCLEOTIDE PYROPHOSPHORYLASE [CARBOXYLATING]"/>
    <property type="match status" value="1"/>
</dbReference>
<dbReference type="Pfam" id="PF01729">
    <property type="entry name" value="QRPTase_C"/>
    <property type="match status" value="1"/>
</dbReference>
<feature type="binding site" evidence="10">
    <location>
        <position position="197"/>
    </location>
    <ligand>
        <name>substrate</name>
    </ligand>
</feature>
<comment type="pathway">
    <text evidence="2">Cofactor biosynthesis; NAD(+) biosynthesis; nicotinate D-ribonucleotide from quinolinate: step 1/1.</text>
</comment>
<dbReference type="SUPFAM" id="SSF54675">
    <property type="entry name" value="Nicotinate/Quinolinate PRTase N-terminal domain-like"/>
    <property type="match status" value="1"/>
</dbReference>
<feature type="domain" description="Quinolinate phosphoribosyl transferase N-terminal" evidence="12">
    <location>
        <begin position="31"/>
        <end position="111"/>
    </location>
</feature>
<name>A0AA41W5A2_9GAMM</name>
<organism evidence="13 14">
    <name type="scientific">Echinimonas agarilytica</name>
    <dbReference type="NCBI Taxonomy" id="1215918"/>
    <lineage>
        <taxon>Bacteria</taxon>
        <taxon>Pseudomonadati</taxon>
        <taxon>Pseudomonadota</taxon>
        <taxon>Gammaproteobacteria</taxon>
        <taxon>Alteromonadales</taxon>
        <taxon>Echinimonadaceae</taxon>
        <taxon>Echinimonas</taxon>
    </lineage>
</organism>
<feature type="binding site" evidence="10">
    <location>
        <position position="218"/>
    </location>
    <ligand>
        <name>substrate</name>
    </ligand>
</feature>
<evidence type="ECO:0000313" key="14">
    <source>
        <dbReference type="Proteomes" id="UP001165393"/>
    </source>
</evidence>
<feature type="binding site" evidence="10">
    <location>
        <begin position="241"/>
        <end position="243"/>
    </location>
    <ligand>
        <name>substrate</name>
    </ligand>
</feature>
<sequence length="280" mass="30436">MNQADITQLVQQCLAEDLNLLSSDHGDISASLIPEKNVSVARIISREPAIFCGIEWGNEVFRQLGNRVILDWHVKDGDFMEENQCVCTLSGPSRDLLTGERTLLNIAQTLSGTATTTRSYVDVIEGTGVRLLDTRKTIPGMRNAQKYAVACGGGVNHRFGLYDAFLIKENHIAAAGSIQAAVSQAKTSFPSKPVEVEVENLDELQQALNADTDRIMLDNFSLDLMREAVAINAGKAELEASGNVNLTTIRHIADTGVDFISVGALTKHIAAVDFSMRFTD</sequence>
<dbReference type="Gene3D" id="3.20.20.70">
    <property type="entry name" value="Aldolase class I"/>
    <property type="match status" value="1"/>
</dbReference>
<evidence type="ECO:0000259" key="11">
    <source>
        <dbReference type="Pfam" id="PF01729"/>
    </source>
</evidence>
<evidence type="ECO:0000313" key="13">
    <source>
        <dbReference type="EMBL" id="MCM2678797.1"/>
    </source>
</evidence>
<dbReference type="SUPFAM" id="SSF51690">
    <property type="entry name" value="Nicotinate/Quinolinate PRTase C-terminal domain-like"/>
    <property type="match status" value="1"/>
</dbReference>
<comment type="function">
    <text evidence="1">Involved in the catabolism of quinolinic acid (QA).</text>
</comment>
<keyword evidence="7 9" id="KW-0808">Transferase</keyword>
<comment type="caution">
    <text evidence="13">The sequence shown here is derived from an EMBL/GenBank/DDBJ whole genome shotgun (WGS) entry which is preliminary data.</text>
</comment>
<dbReference type="InterPro" id="IPR013785">
    <property type="entry name" value="Aldolase_TIM"/>
</dbReference>
<dbReference type="PIRSF" id="PIRSF006250">
    <property type="entry name" value="NadC_ModD"/>
    <property type="match status" value="1"/>
</dbReference>
<dbReference type="NCBIfam" id="TIGR00078">
    <property type="entry name" value="nadC"/>
    <property type="match status" value="1"/>
</dbReference>
<feature type="binding site" evidence="10">
    <location>
        <position position="158"/>
    </location>
    <ligand>
        <name>substrate</name>
    </ligand>
</feature>
<evidence type="ECO:0000256" key="6">
    <source>
        <dbReference type="ARBA" id="ARBA00022676"/>
    </source>
</evidence>
<dbReference type="InterPro" id="IPR002638">
    <property type="entry name" value="Quinolinate_PRibosylTrfase_C"/>
</dbReference>
<dbReference type="InterPro" id="IPR004393">
    <property type="entry name" value="NadC"/>
</dbReference>
<dbReference type="CDD" id="cd01572">
    <property type="entry name" value="QPRTase"/>
    <property type="match status" value="1"/>
</dbReference>
<keyword evidence="6 9" id="KW-0328">Glycosyltransferase</keyword>
<evidence type="ECO:0000259" key="12">
    <source>
        <dbReference type="Pfam" id="PF02749"/>
    </source>
</evidence>
<protein>
    <recommendedName>
        <fullName evidence="4">nicotinate-nucleotide diphosphorylase (carboxylating)</fullName>
        <ecNumber evidence="4">2.4.2.19</ecNumber>
    </recommendedName>
    <alternativeName>
        <fullName evidence="8">Quinolinate phosphoribosyltransferase [decarboxylating]</fullName>
    </alternativeName>
</protein>
<proteinExistence type="inferred from homology"/>
<dbReference type="GO" id="GO:0034213">
    <property type="term" value="P:quinolinate catabolic process"/>
    <property type="evidence" value="ECO:0007669"/>
    <property type="project" value="TreeGrafter"/>
</dbReference>
<keyword evidence="5" id="KW-0662">Pyridine nucleotide biosynthesis</keyword>
<dbReference type="Proteomes" id="UP001165393">
    <property type="component" value="Unassembled WGS sequence"/>
</dbReference>
<feature type="binding site" evidence="10">
    <location>
        <begin position="262"/>
        <end position="264"/>
    </location>
    <ligand>
        <name>substrate</name>
    </ligand>
</feature>
<dbReference type="Pfam" id="PF02749">
    <property type="entry name" value="QRPTase_N"/>
    <property type="match status" value="1"/>
</dbReference>
<accession>A0AA41W5A2</accession>
<dbReference type="InterPro" id="IPR027277">
    <property type="entry name" value="NadC/ModD"/>
</dbReference>
<evidence type="ECO:0000256" key="5">
    <source>
        <dbReference type="ARBA" id="ARBA00022642"/>
    </source>
</evidence>
<dbReference type="RefSeq" id="WP_251260149.1">
    <property type="nucleotide sequence ID" value="NZ_JAMQGP010000001.1"/>
</dbReference>
<evidence type="ECO:0000256" key="1">
    <source>
        <dbReference type="ARBA" id="ARBA00003237"/>
    </source>
</evidence>
<evidence type="ECO:0000256" key="8">
    <source>
        <dbReference type="ARBA" id="ARBA00033102"/>
    </source>
</evidence>
<evidence type="ECO:0000256" key="7">
    <source>
        <dbReference type="ARBA" id="ARBA00022679"/>
    </source>
</evidence>
<dbReference type="AlphaFoldDB" id="A0AA41W5A2"/>
<dbReference type="FunFam" id="3.20.20.70:FF:000030">
    <property type="entry name" value="Nicotinate-nucleotide pyrophosphorylase, carboxylating"/>
    <property type="match status" value="1"/>
</dbReference>
<dbReference type="GO" id="GO:0009435">
    <property type="term" value="P:NAD+ biosynthetic process"/>
    <property type="evidence" value="ECO:0007669"/>
    <property type="project" value="InterPro"/>
</dbReference>
<evidence type="ECO:0000256" key="10">
    <source>
        <dbReference type="PIRSR" id="PIRSR006250-1"/>
    </source>
</evidence>
<dbReference type="InterPro" id="IPR022412">
    <property type="entry name" value="Quinolinate_PRibosylTrfase_N"/>
</dbReference>
<dbReference type="EMBL" id="JAMQGP010000001">
    <property type="protein sequence ID" value="MCM2678797.1"/>
    <property type="molecule type" value="Genomic_DNA"/>
</dbReference>
<reference evidence="13 14" key="1">
    <citation type="journal article" date="2013" name="Antonie Van Leeuwenhoek">
        <title>Echinimonas agarilytica gen. nov., sp. nov., a new gammaproteobacterium isolated from the sea urchin Strongylocentrotus intermedius.</title>
        <authorList>
            <person name="Nedashkovskaya O.I."/>
            <person name="Stenkova A.M."/>
            <person name="Zhukova N.V."/>
            <person name="Van Trappen S."/>
            <person name="Lee J.S."/>
            <person name="Kim S.B."/>
        </authorList>
    </citation>
    <scope>NUCLEOTIDE SEQUENCE [LARGE SCALE GENOMIC DNA]</scope>
    <source>
        <strain evidence="13 14">KMM 6351</strain>
    </source>
</reference>
<dbReference type="PANTHER" id="PTHR32179">
    <property type="entry name" value="NICOTINATE-NUCLEOTIDE PYROPHOSPHORYLASE [CARBOXYLATING]"/>
    <property type="match status" value="1"/>
</dbReference>
<keyword evidence="14" id="KW-1185">Reference proteome</keyword>
<dbReference type="InterPro" id="IPR037128">
    <property type="entry name" value="Quinolinate_PRibosylTase_N_sf"/>
</dbReference>
<feature type="domain" description="Quinolinate phosphoribosyl transferase C-terminal" evidence="11">
    <location>
        <begin position="114"/>
        <end position="277"/>
    </location>
</feature>
<evidence type="ECO:0000256" key="3">
    <source>
        <dbReference type="ARBA" id="ARBA00009400"/>
    </source>
</evidence>
<dbReference type="EC" id="2.4.2.19" evidence="4"/>
<dbReference type="Gene3D" id="3.90.1170.20">
    <property type="entry name" value="Quinolinate phosphoribosyl transferase, N-terminal domain"/>
    <property type="match status" value="1"/>
</dbReference>
<feature type="binding site" evidence="10">
    <location>
        <begin position="134"/>
        <end position="136"/>
    </location>
    <ligand>
        <name>substrate</name>
    </ligand>
</feature>
<feature type="binding site" evidence="10">
    <location>
        <position position="101"/>
    </location>
    <ligand>
        <name>substrate</name>
    </ligand>
</feature>
<feature type="binding site" evidence="10">
    <location>
        <position position="168"/>
    </location>
    <ligand>
        <name>substrate</name>
    </ligand>
</feature>
<comment type="similarity">
    <text evidence="3 9">Belongs to the NadC/ModD family.</text>
</comment>
<gene>
    <name evidence="13" type="primary">nadC</name>
    <name evidence="13" type="ORF">NAF29_03795</name>
</gene>
<evidence type="ECO:0000256" key="4">
    <source>
        <dbReference type="ARBA" id="ARBA00011944"/>
    </source>
</evidence>
<dbReference type="GO" id="GO:0004514">
    <property type="term" value="F:nicotinate-nucleotide diphosphorylase (carboxylating) activity"/>
    <property type="evidence" value="ECO:0007669"/>
    <property type="project" value="UniProtKB-EC"/>
</dbReference>
<dbReference type="InterPro" id="IPR036068">
    <property type="entry name" value="Nicotinate_pribotase-like_C"/>
</dbReference>